<keyword evidence="3" id="KW-1185">Reference proteome</keyword>
<proteinExistence type="predicted"/>
<evidence type="ECO:0000313" key="3">
    <source>
        <dbReference type="Proteomes" id="UP001374535"/>
    </source>
</evidence>
<dbReference type="GO" id="GO:0003677">
    <property type="term" value="F:DNA binding"/>
    <property type="evidence" value="ECO:0007669"/>
    <property type="project" value="InterPro"/>
</dbReference>
<name>A0AAQ3P6I6_VIGMU</name>
<feature type="domain" description="hAT-like transposase RNase-H fold" evidence="1">
    <location>
        <begin position="78"/>
        <end position="123"/>
    </location>
</feature>
<dbReference type="Pfam" id="PF14372">
    <property type="entry name" value="hAT-like_RNase-H"/>
    <property type="match status" value="1"/>
</dbReference>
<reference evidence="2 3" key="1">
    <citation type="journal article" date="2023" name="Life. Sci Alliance">
        <title>Evolutionary insights into 3D genome organization and epigenetic landscape of Vigna mungo.</title>
        <authorList>
            <person name="Junaid A."/>
            <person name="Singh B."/>
            <person name="Bhatia S."/>
        </authorList>
    </citation>
    <scope>NUCLEOTIDE SEQUENCE [LARGE SCALE GENOMIC DNA]</scope>
    <source>
        <strain evidence="2">Urdbean</strain>
    </source>
</reference>
<evidence type="ECO:0000259" key="1">
    <source>
        <dbReference type="Pfam" id="PF14372"/>
    </source>
</evidence>
<dbReference type="Proteomes" id="UP001374535">
    <property type="component" value="Chromosome 2"/>
</dbReference>
<dbReference type="AlphaFoldDB" id="A0AAQ3P6I6"/>
<dbReference type="InterPro" id="IPR025525">
    <property type="entry name" value="hAT-like_transposase_RNase-H"/>
</dbReference>
<evidence type="ECO:0000313" key="2">
    <source>
        <dbReference type="EMBL" id="WVZ20738.1"/>
    </source>
</evidence>
<sequence length="171" mass="19656">MRNHLARCKENPNREAFKRQKILSSTTEVSVSSSPTISKFDQNTSRMKLVKMFVKSELPFRFVENEDLHDFEVFGIGIRQYSESGDVSIKLMAMRLKGKYEKYWGNNGINILLLIVVVLDPRMLVCTQDWLKGTPFPILFDEDPKELDKFEQVITSQDEVGPSSAAINFDD</sequence>
<protein>
    <recommendedName>
        <fullName evidence="1">hAT-like transposase RNase-H fold domain-containing protein</fullName>
    </recommendedName>
</protein>
<gene>
    <name evidence="2" type="ORF">V8G54_008060</name>
</gene>
<organism evidence="2 3">
    <name type="scientific">Vigna mungo</name>
    <name type="common">Black gram</name>
    <name type="synonym">Phaseolus mungo</name>
    <dbReference type="NCBI Taxonomy" id="3915"/>
    <lineage>
        <taxon>Eukaryota</taxon>
        <taxon>Viridiplantae</taxon>
        <taxon>Streptophyta</taxon>
        <taxon>Embryophyta</taxon>
        <taxon>Tracheophyta</taxon>
        <taxon>Spermatophyta</taxon>
        <taxon>Magnoliopsida</taxon>
        <taxon>eudicotyledons</taxon>
        <taxon>Gunneridae</taxon>
        <taxon>Pentapetalae</taxon>
        <taxon>rosids</taxon>
        <taxon>fabids</taxon>
        <taxon>Fabales</taxon>
        <taxon>Fabaceae</taxon>
        <taxon>Papilionoideae</taxon>
        <taxon>50 kb inversion clade</taxon>
        <taxon>NPAAA clade</taxon>
        <taxon>indigoferoid/millettioid clade</taxon>
        <taxon>Phaseoleae</taxon>
        <taxon>Vigna</taxon>
    </lineage>
</organism>
<accession>A0AAQ3P6I6</accession>
<dbReference type="EMBL" id="CP144699">
    <property type="protein sequence ID" value="WVZ20738.1"/>
    <property type="molecule type" value="Genomic_DNA"/>
</dbReference>